<keyword evidence="1" id="KW-0472">Membrane</keyword>
<proteinExistence type="predicted"/>
<organism evidence="2 3">
    <name type="scientific">Streptomyces kaempferi</name>
    <dbReference type="NCBI Taxonomy" id="333725"/>
    <lineage>
        <taxon>Bacteria</taxon>
        <taxon>Bacillati</taxon>
        <taxon>Actinomycetota</taxon>
        <taxon>Actinomycetes</taxon>
        <taxon>Kitasatosporales</taxon>
        <taxon>Streptomycetaceae</taxon>
        <taxon>Streptomyces</taxon>
    </lineage>
</organism>
<evidence type="ECO:0000313" key="3">
    <source>
        <dbReference type="Proteomes" id="UP001597058"/>
    </source>
</evidence>
<keyword evidence="1" id="KW-1133">Transmembrane helix</keyword>
<feature type="transmembrane region" description="Helical" evidence="1">
    <location>
        <begin position="6"/>
        <end position="25"/>
    </location>
</feature>
<evidence type="ECO:0000313" key="2">
    <source>
        <dbReference type="EMBL" id="MFD1311540.1"/>
    </source>
</evidence>
<gene>
    <name evidence="2" type="ORF">ACFQ5X_37760</name>
</gene>
<dbReference type="EMBL" id="JBHTMM010000082">
    <property type="protein sequence ID" value="MFD1311540.1"/>
    <property type="molecule type" value="Genomic_DNA"/>
</dbReference>
<comment type="caution">
    <text evidence="2">The sequence shown here is derived from an EMBL/GenBank/DDBJ whole genome shotgun (WGS) entry which is preliminary data.</text>
</comment>
<sequence>MDWKAIATVAVGVIGLIGVMAQRRCNRAQGRDRAKADLDRLALLPEDSSVREELRNHIDETIRHIISVEDSERRDGFGITLASVFLIVSAGFAYYFIEHSGWWLALAGAFFLVFGLVGLASDVPRRQSDSQGRRV</sequence>
<protein>
    <recommendedName>
        <fullName evidence="4">DUF2335 domain-containing protein</fullName>
    </recommendedName>
</protein>
<name>A0ABW3XQU9_9ACTN</name>
<dbReference type="RefSeq" id="WP_381234438.1">
    <property type="nucleotide sequence ID" value="NZ_JBHSKH010000022.1"/>
</dbReference>
<evidence type="ECO:0000256" key="1">
    <source>
        <dbReference type="SAM" id="Phobius"/>
    </source>
</evidence>
<evidence type="ECO:0008006" key="4">
    <source>
        <dbReference type="Google" id="ProtNLM"/>
    </source>
</evidence>
<keyword evidence="3" id="KW-1185">Reference proteome</keyword>
<reference evidence="3" key="1">
    <citation type="journal article" date="2019" name="Int. J. Syst. Evol. Microbiol.">
        <title>The Global Catalogue of Microorganisms (GCM) 10K type strain sequencing project: providing services to taxonomists for standard genome sequencing and annotation.</title>
        <authorList>
            <consortium name="The Broad Institute Genomics Platform"/>
            <consortium name="The Broad Institute Genome Sequencing Center for Infectious Disease"/>
            <person name="Wu L."/>
            <person name="Ma J."/>
        </authorList>
    </citation>
    <scope>NUCLEOTIDE SEQUENCE [LARGE SCALE GENOMIC DNA]</scope>
    <source>
        <strain evidence="3">CGMCC 4.7020</strain>
    </source>
</reference>
<accession>A0ABW3XQU9</accession>
<keyword evidence="1" id="KW-0812">Transmembrane</keyword>
<feature type="transmembrane region" description="Helical" evidence="1">
    <location>
        <begin position="77"/>
        <end position="97"/>
    </location>
</feature>
<feature type="transmembrane region" description="Helical" evidence="1">
    <location>
        <begin position="103"/>
        <end position="124"/>
    </location>
</feature>
<dbReference type="Proteomes" id="UP001597058">
    <property type="component" value="Unassembled WGS sequence"/>
</dbReference>